<reference evidence="2" key="3">
    <citation type="submission" date="2025-09" db="UniProtKB">
        <authorList>
            <consortium name="Ensembl"/>
        </authorList>
    </citation>
    <scope>IDENTIFICATION</scope>
</reference>
<dbReference type="GO" id="GO:0005737">
    <property type="term" value="C:cytoplasm"/>
    <property type="evidence" value="ECO:0007669"/>
    <property type="project" value="TreeGrafter"/>
</dbReference>
<proteinExistence type="predicted"/>
<reference evidence="2" key="2">
    <citation type="submission" date="2025-08" db="UniProtKB">
        <authorList>
            <consortium name="Ensembl"/>
        </authorList>
    </citation>
    <scope>IDENTIFICATION</scope>
</reference>
<accession>A0A4W5K621</accession>
<feature type="domain" description="Maestro/Maestro-like HEAT-repeats" evidence="1">
    <location>
        <begin position="6"/>
        <end position="104"/>
    </location>
</feature>
<sequence>MMMDVLMNNMMERISDPCCTVRMLAVRGLGNIAVGSPEKVNKYAKELLAAMSSGMEEKDDPGKHITLEAMSGLSKVLLYLDKKNVQLLVVYIFMKIKPFLESVSRDTLLCCHGYHPAAAHCCHGRVTTLLQPTVVMVELPPCFSPLLACL</sequence>
<dbReference type="Ensembl" id="ENSHHUT00000013191.1">
    <property type="protein sequence ID" value="ENSHHUP00000012778.1"/>
    <property type="gene ID" value="ENSHHUG00000007846.1"/>
</dbReference>
<organism evidence="2 3">
    <name type="scientific">Hucho hucho</name>
    <name type="common">huchen</name>
    <dbReference type="NCBI Taxonomy" id="62062"/>
    <lineage>
        <taxon>Eukaryota</taxon>
        <taxon>Metazoa</taxon>
        <taxon>Chordata</taxon>
        <taxon>Craniata</taxon>
        <taxon>Vertebrata</taxon>
        <taxon>Euteleostomi</taxon>
        <taxon>Actinopterygii</taxon>
        <taxon>Neopterygii</taxon>
        <taxon>Teleostei</taxon>
        <taxon>Protacanthopterygii</taxon>
        <taxon>Salmoniformes</taxon>
        <taxon>Salmonidae</taxon>
        <taxon>Salmoninae</taxon>
        <taxon>Hucho</taxon>
    </lineage>
</organism>
<dbReference type="STRING" id="62062.ENSHHUP00000012778"/>
<evidence type="ECO:0000259" key="1">
    <source>
        <dbReference type="Pfam" id="PF23227"/>
    </source>
</evidence>
<evidence type="ECO:0000313" key="2">
    <source>
        <dbReference type="Ensembl" id="ENSHHUP00000012778.1"/>
    </source>
</evidence>
<dbReference type="InterPro" id="IPR016024">
    <property type="entry name" value="ARM-type_fold"/>
</dbReference>
<dbReference type="Proteomes" id="UP000314982">
    <property type="component" value="Unassembled WGS sequence"/>
</dbReference>
<dbReference type="InterPro" id="IPR055406">
    <property type="entry name" value="HEAT_Maestro"/>
</dbReference>
<dbReference type="GeneTree" id="ENSGT00940000156930"/>
<name>A0A4W5K621_9TELE</name>
<dbReference type="PANTHER" id="PTHR23120:SF0">
    <property type="entry name" value="MAESTRO HEAT-LIKE REPEAT FAMILY MEMBER 1"/>
    <property type="match status" value="1"/>
</dbReference>
<dbReference type="AlphaFoldDB" id="A0A4W5K621"/>
<keyword evidence="3" id="KW-1185">Reference proteome</keyword>
<evidence type="ECO:0000313" key="3">
    <source>
        <dbReference type="Proteomes" id="UP000314982"/>
    </source>
</evidence>
<protein>
    <recommendedName>
        <fullName evidence="1">Maestro/Maestro-like HEAT-repeats domain-containing protein</fullName>
    </recommendedName>
</protein>
<dbReference type="SUPFAM" id="SSF48371">
    <property type="entry name" value="ARM repeat"/>
    <property type="match status" value="1"/>
</dbReference>
<dbReference type="PANTHER" id="PTHR23120">
    <property type="entry name" value="MAESTRO-RELATED HEAT DOMAIN-CONTAINING"/>
    <property type="match status" value="1"/>
</dbReference>
<dbReference type="InterPro" id="IPR045206">
    <property type="entry name" value="Maestro_heat-like_prot"/>
</dbReference>
<dbReference type="Pfam" id="PF23227">
    <property type="entry name" value="HEAT_MROH2B_C"/>
    <property type="match status" value="1"/>
</dbReference>
<reference evidence="3" key="1">
    <citation type="submission" date="2018-06" db="EMBL/GenBank/DDBJ databases">
        <title>Genome assembly of Danube salmon.</title>
        <authorList>
            <person name="Macqueen D.J."/>
            <person name="Gundappa M.K."/>
        </authorList>
    </citation>
    <scope>NUCLEOTIDE SEQUENCE [LARGE SCALE GENOMIC DNA]</scope>
</reference>